<proteinExistence type="predicted"/>
<dbReference type="AlphaFoldDB" id="A0A0E9VI46"/>
<sequence length="34" mass="4045">MCMARLFNVKQQWPVFKQSLFKLTVFLQINVASK</sequence>
<reference evidence="1" key="2">
    <citation type="journal article" date="2015" name="Fish Shellfish Immunol.">
        <title>Early steps in the European eel (Anguilla anguilla)-Vibrio vulnificus interaction in the gills: Role of the RtxA13 toxin.</title>
        <authorList>
            <person name="Callol A."/>
            <person name="Pajuelo D."/>
            <person name="Ebbesson L."/>
            <person name="Teles M."/>
            <person name="MacKenzie S."/>
            <person name="Amaro C."/>
        </authorList>
    </citation>
    <scope>NUCLEOTIDE SEQUENCE</scope>
</reference>
<evidence type="ECO:0000313" key="1">
    <source>
        <dbReference type="EMBL" id="JAH77727.1"/>
    </source>
</evidence>
<reference evidence="1" key="1">
    <citation type="submission" date="2014-11" db="EMBL/GenBank/DDBJ databases">
        <authorList>
            <person name="Amaro Gonzalez C."/>
        </authorList>
    </citation>
    <scope>NUCLEOTIDE SEQUENCE</scope>
</reference>
<name>A0A0E9VI46_ANGAN</name>
<dbReference type="EMBL" id="GBXM01030850">
    <property type="protein sequence ID" value="JAH77727.1"/>
    <property type="molecule type" value="Transcribed_RNA"/>
</dbReference>
<protein>
    <submittedName>
        <fullName evidence="1">Uncharacterized protein</fullName>
    </submittedName>
</protein>
<organism evidence="1">
    <name type="scientific">Anguilla anguilla</name>
    <name type="common">European freshwater eel</name>
    <name type="synonym">Muraena anguilla</name>
    <dbReference type="NCBI Taxonomy" id="7936"/>
    <lineage>
        <taxon>Eukaryota</taxon>
        <taxon>Metazoa</taxon>
        <taxon>Chordata</taxon>
        <taxon>Craniata</taxon>
        <taxon>Vertebrata</taxon>
        <taxon>Euteleostomi</taxon>
        <taxon>Actinopterygii</taxon>
        <taxon>Neopterygii</taxon>
        <taxon>Teleostei</taxon>
        <taxon>Anguilliformes</taxon>
        <taxon>Anguillidae</taxon>
        <taxon>Anguilla</taxon>
    </lineage>
</organism>
<accession>A0A0E9VI46</accession>